<feature type="domain" description="MGS-like" evidence="4">
    <location>
        <begin position="1"/>
        <end position="70"/>
    </location>
</feature>
<dbReference type="GO" id="GO:0016874">
    <property type="term" value="F:ligase activity"/>
    <property type="evidence" value="ECO:0007669"/>
    <property type="project" value="UniProtKB-KW"/>
</dbReference>
<keyword evidence="3" id="KW-0067">ATP-binding</keyword>
<evidence type="ECO:0000313" key="5">
    <source>
        <dbReference type="EMBL" id="KAL0184671.1"/>
    </source>
</evidence>
<dbReference type="PROSITE" id="PS51855">
    <property type="entry name" value="MGS"/>
    <property type="match status" value="1"/>
</dbReference>
<dbReference type="Proteomes" id="UP001529510">
    <property type="component" value="Unassembled WGS sequence"/>
</dbReference>
<dbReference type="SUPFAM" id="SSF52335">
    <property type="entry name" value="Methylglyoxal synthase-like"/>
    <property type="match status" value="1"/>
</dbReference>
<feature type="non-terminal residue" evidence="5">
    <location>
        <position position="1"/>
    </location>
</feature>
<evidence type="ECO:0000256" key="3">
    <source>
        <dbReference type="ARBA" id="ARBA00022840"/>
    </source>
</evidence>
<accession>A0ABD0QFE5</accession>
<evidence type="ECO:0000259" key="4">
    <source>
        <dbReference type="PROSITE" id="PS51855"/>
    </source>
</evidence>
<keyword evidence="1" id="KW-0436">Ligase</keyword>
<dbReference type="Gene3D" id="3.40.50.1380">
    <property type="entry name" value="Methylglyoxal synthase-like domain"/>
    <property type="match status" value="1"/>
</dbReference>
<proteinExistence type="predicted"/>
<evidence type="ECO:0000256" key="2">
    <source>
        <dbReference type="ARBA" id="ARBA00022741"/>
    </source>
</evidence>
<comment type="caution">
    <text evidence="5">The sequence shown here is derived from an EMBL/GenBank/DDBJ whole genome shotgun (WGS) entry which is preliminary data.</text>
</comment>
<protein>
    <recommendedName>
        <fullName evidence="4">MGS-like domain-containing protein</fullName>
    </recommendedName>
</protein>
<sequence>EGHIDLVVNLPNNNTKFLKDNFQIRRMAVDYGVPLITNFQVVKLFAEAIRYSSDLDATSLFHYRQREPRL</sequence>
<reference evidence="5 6" key="1">
    <citation type="submission" date="2024-05" db="EMBL/GenBank/DDBJ databases">
        <title>Genome sequencing and assembly of Indian major carp, Cirrhinus mrigala (Hamilton, 1822).</title>
        <authorList>
            <person name="Mohindra V."/>
            <person name="Chowdhury L.M."/>
            <person name="Lal K."/>
            <person name="Jena J.K."/>
        </authorList>
    </citation>
    <scope>NUCLEOTIDE SEQUENCE [LARGE SCALE GENOMIC DNA]</scope>
    <source>
        <strain evidence="5">CM1030</strain>
        <tissue evidence="5">Blood</tissue>
    </source>
</reference>
<feature type="non-terminal residue" evidence="5">
    <location>
        <position position="70"/>
    </location>
</feature>
<evidence type="ECO:0000256" key="1">
    <source>
        <dbReference type="ARBA" id="ARBA00022598"/>
    </source>
</evidence>
<dbReference type="PANTHER" id="PTHR11405">
    <property type="entry name" value="CARBAMOYLTRANSFERASE FAMILY MEMBER"/>
    <property type="match status" value="1"/>
</dbReference>
<dbReference type="PANTHER" id="PTHR11405:SF53">
    <property type="entry name" value="CARBAMOYL-PHOSPHATE SYNTHASE [AMMONIA], MITOCHONDRIAL"/>
    <property type="match status" value="1"/>
</dbReference>
<gene>
    <name evidence="5" type="ORF">M9458_020367</name>
</gene>
<name>A0ABD0QFE5_CIRMR</name>
<evidence type="ECO:0000313" key="6">
    <source>
        <dbReference type="Proteomes" id="UP001529510"/>
    </source>
</evidence>
<dbReference type="AlphaFoldDB" id="A0ABD0QFE5"/>
<keyword evidence="6" id="KW-1185">Reference proteome</keyword>
<dbReference type="GO" id="GO:0005524">
    <property type="term" value="F:ATP binding"/>
    <property type="evidence" value="ECO:0007669"/>
    <property type="project" value="UniProtKB-KW"/>
</dbReference>
<dbReference type="Pfam" id="PF02142">
    <property type="entry name" value="MGS"/>
    <property type="match status" value="1"/>
</dbReference>
<organism evidence="5 6">
    <name type="scientific">Cirrhinus mrigala</name>
    <name type="common">Mrigala</name>
    <dbReference type="NCBI Taxonomy" id="683832"/>
    <lineage>
        <taxon>Eukaryota</taxon>
        <taxon>Metazoa</taxon>
        <taxon>Chordata</taxon>
        <taxon>Craniata</taxon>
        <taxon>Vertebrata</taxon>
        <taxon>Euteleostomi</taxon>
        <taxon>Actinopterygii</taxon>
        <taxon>Neopterygii</taxon>
        <taxon>Teleostei</taxon>
        <taxon>Ostariophysi</taxon>
        <taxon>Cypriniformes</taxon>
        <taxon>Cyprinidae</taxon>
        <taxon>Labeoninae</taxon>
        <taxon>Labeonini</taxon>
        <taxon>Cirrhinus</taxon>
    </lineage>
</organism>
<dbReference type="InterPro" id="IPR011607">
    <property type="entry name" value="MGS-like_dom"/>
</dbReference>
<dbReference type="EMBL" id="JAMKFB020000009">
    <property type="protein sequence ID" value="KAL0184671.1"/>
    <property type="molecule type" value="Genomic_DNA"/>
</dbReference>
<keyword evidence="2" id="KW-0547">Nucleotide-binding</keyword>
<dbReference type="InterPro" id="IPR036914">
    <property type="entry name" value="MGS-like_dom_sf"/>
</dbReference>